<gene>
    <name evidence="2" type="ORF">JOF47_004044</name>
</gene>
<reference evidence="2 3" key="1">
    <citation type="submission" date="2021-03" db="EMBL/GenBank/DDBJ databases">
        <title>Sequencing the genomes of 1000 actinobacteria strains.</title>
        <authorList>
            <person name="Klenk H.-P."/>
        </authorList>
    </citation>
    <scope>NUCLEOTIDE SEQUENCE [LARGE SCALE GENOMIC DNA]</scope>
    <source>
        <strain evidence="2 3">DSM 15797</strain>
    </source>
</reference>
<dbReference type="Proteomes" id="UP001296993">
    <property type="component" value="Unassembled WGS sequence"/>
</dbReference>
<evidence type="ECO:0000313" key="2">
    <source>
        <dbReference type="EMBL" id="MBP2388471.1"/>
    </source>
</evidence>
<dbReference type="InterPro" id="IPR038732">
    <property type="entry name" value="HpyO/CreE_NAD-binding"/>
</dbReference>
<name>A0ABS4XJD4_9MICC</name>
<sequence length="673" mass="72835">MSEQQNSSPEPYTIAVVGAGPRGTSVLERLLAALRQAEGRGRMIRILVFDQFEPGAGRVWSTAQSRLYLMNTPSVFPTVAPERTHPDEPGLSFEQWRASGGDGALLSTVETQELAALERGSYPPRALYGRYLRHVFESVAAALRDLELVVEVRFVRSEVRSLSRTDARYLLAAQPVDDSYPHPRAQGAPEEFTADAVVLALGHVPAHLNPAQSAMSEEADEVDLTYQGPNVPSDVSWDKIPAGQTALVRGLGLNFFDVMVALTVGRGGEFRSANGGPGQTLEYWASGFEPKIVAASRRGTPYRAKACIEEFIPPSVRLEYFDSEVIVQRIAEQRVTNPEATAEFEAHVWPLLHRDVLLAYYRTAAARTPGRFALDPDEFLRRLVLVLDAEHQAGAQVWLSEAQQLVAEHAPELGFLDVPGLGQPFAERGFGSAQEYQRAVLEYLETDALSSAGGEKDPLKMAIGTLNAGRMELKNMIAEGLISDESRLNEVQGWFEPLVEGLSSGPPVQRIEELAALARASVVEFIGPDPEFGIDPVSAAFIASSPWVDAPSYTAPVLVEAMMPANRVLQTASPLLRQLLDDGLAAPLTMRNVAGEPIPGQGLDVVGEPYRLVDANGLAHRAVFVLGLQLSSVQWGTAIAAQAGAPLDGAARTLGDARDIAQEMVRLSQNNAL</sequence>
<proteinExistence type="predicted"/>
<protein>
    <recommendedName>
        <fullName evidence="1">FAD-dependent urate hydroxylase HpyO/Asp monooxygenase CreE-like FAD/NAD(P)-binding domain-containing protein</fullName>
    </recommendedName>
</protein>
<keyword evidence="3" id="KW-1185">Reference proteome</keyword>
<accession>A0ABS4XJD4</accession>
<dbReference type="InterPro" id="IPR052189">
    <property type="entry name" value="L-asp_N-monooxygenase_NS-form"/>
</dbReference>
<evidence type="ECO:0000313" key="3">
    <source>
        <dbReference type="Proteomes" id="UP001296993"/>
    </source>
</evidence>
<dbReference type="PANTHER" id="PTHR40254">
    <property type="entry name" value="BLR0577 PROTEIN"/>
    <property type="match status" value="1"/>
</dbReference>
<dbReference type="RefSeq" id="WP_210002109.1">
    <property type="nucleotide sequence ID" value="NZ_BAAAJY010000004.1"/>
</dbReference>
<dbReference type="PANTHER" id="PTHR40254:SF1">
    <property type="entry name" value="BLR0577 PROTEIN"/>
    <property type="match status" value="1"/>
</dbReference>
<dbReference type="SUPFAM" id="SSF51905">
    <property type="entry name" value="FAD/NAD(P)-binding domain"/>
    <property type="match status" value="1"/>
</dbReference>
<organism evidence="2 3">
    <name type="scientific">Paeniglutamicibacter kerguelensis</name>
    <dbReference type="NCBI Taxonomy" id="254788"/>
    <lineage>
        <taxon>Bacteria</taxon>
        <taxon>Bacillati</taxon>
        <taxon>Actinomycetota</taxon>
        <taxon>Actinomycetes</taxon>
        <taxon>Micrococcales</taxon>
        <taxon>Micrococcaceae</taxon>
        <taxon>Paeniglutamicibacter</taxon>
    </lineage>
</organism>
<comment type="caution">
    <text evidence="2">The sequence shown here is derived from an EMBL/GenBank/DDBJ whole genome shotgun (WGS) entry which is preliminary data.</text>
</comment>
<dbReference type="InterPro" id="IPR036188">
    <property type="entry name" value="FAD/NAD-bd_sf"/>
</dbReference>
<feature type="domain" description="FAD-dependent urate hydroxylase HpyO/Asp monooxygenase CreE-like FAD/NAD(P)-binding" evidence="1">
    <location>
        <begin position="15"/>
        <end position="203"/>
    </location>
</feature>
<dbReference type="Pfam" id="PF13454">
    <property type="entry name" value="NAD_binding_9"/>
    <property type="match status" value="1"/>
</dbReference>
<evidence type="ECO:0000259" key="1">
    <source>
        <dbReference type="Pfam" id="PF13454"/>
    </source>
</evidence>
<dbReference type="EMBL" id="JAGIOF010000004">
    <property type="protein sequence ID" value="MBP2388471.1"/>
    <property type="molecule type" value="Genomic_DNA"/>
</dbReference>